<keyword evidence="2" id="KW-0472">Membrane</keyword>
<protein>
    <submittedName>
        <fullName evidence="4">DUF4115 domain-containing protein</fullName>
    </submittedName>
</protein>
<dbReference type="SUPFAM" id="SSF47413">
    <property type="entry name" value="lambda repressor-like DNA-binding domains"/>
    <property type="match status" value="1"/>
</dbReference>
<accession>A0ABT1XST7</accession>
<feature type="transmembrane region" description="Helical" evidence="2">
    <location>
        <begin position="116"/>
        <end position="135"/>
    </location>
</feature>
<dbReference type="Gene3D" id="1.10.260.40">
    <property type="entry name" value="lambda repressor-like DNA-binding domains"/>
    <property type="match status" value="1"/>
</dbReference>
<sequence>MSQGNDTTEQELPLEGAGDRLRHARERAGKSVEDVAKETRIPQRHLESIEAGSFGDLPSRTYAIGFSRTYARALGEDEGEVLAMVRSELAQGGGNAGGPVSTFEPGDPARIPTRGLAWFSAFAALLLIVGLFAFFGDRIFPGAGPGSILPDEAPSAAPTSTAPARATNAPAAPVAGGAVIFTALDDDVWVRFTDAESGDRLLEKQLTKGETYTVPADAKDPRINTGRPDLLAITVGGREVAKLADEPVTIADARVSSAALAARKPEPAETASE</sequence>
<evidence type="ECO:0000313" key="4">
    <source>
        <dbReference type="EMBL" id="MCR2834725.1"/>
    </source>
</evidence>
<name>A0ABT1XST7_9SPHN</name>
<dbReference type="PANTHER" id="PTHR34475">
    <property type="match status" value="1"/>
</dbReference>
<dbReference type="InterPro" id="IPR001387">
    <property type="entry name" value="Cro/C1-type_HTH"/>
</dbReference>
<dbReference type="InterPro" id="IPR010982">
    <property type="entry name" value="Lambda_DNA-bd_dom_sf"/>
</dbReference>
<evidence type="ECO:0000256" key="2">
    <source>
        <dbReference type="SAM" id="Phobius"/>
    </source>
</evidence>
<keyword evidence="5" id="KW-1185">Reference proteome</keyword>
<gene>
    <name evidence="4" type="ORF">NSO95_12300</name>
</gene>
<dbReference type="SMART" id="SM00530">
    <property type="entry name" value="HTH_XRE"/>
    <property type="match status" value="1"/>
</dbReference>
<feature type="domain" description="HTH cro/C1-type" evidence="3">
    <location>
        <begin position="20"/>
        <end position="77"/>
    </location>
</feature>
<dbReference type="PANTHER" id="PTHR34475:SF1">
    <property type="entry name" value="CYTOSKELETON PROTEIN RODZ"/>
    <property type="match status" value="1"/>
</dbReference>
<keyword evidence="2" id="KW-0812">Transmembrane</keyword>
<dbReference type="InterPro" id="IPR050400">
    <property type="entry name" value="Bact_Cytoskel_RodZ"/>
</dbReference>
<dbReference type="EMBL" id="JANKHH010000007">
    <property type="protein sequence ID" value="MCR2834725.1"/>
    <property type="molecule type" value="Genomic_DNA"/>
</dbReference>
<reference evidence="4 5" key="1">
    <citation type="submission" date="2022-08" db="EMBL/GenBank/DDBJ databases">
        <title>Polyphasic taxonomy analysis of Qipengyuania sp.RS5-5.</title>
        <authorList>
            <person name="Xamxidin M."/>
            <person name="Wu M."/>
        </authorList>
    </citation>
    <scope>NUCLEOTIDE SEQUENCE [LARGE SCALE GENOMIC DNA]</scope>
    <source>
        <strain evidence="4 5">RS5-5</strain>
    </source>
</reference>
<evidence type="ECO:0000256" key="1">
    <source>
        <dbReference type="SAM" id="MobiDB-lite"/>
    </source>
</evidence>
<dbReference type="InterPro" id="IPR025194">
    <property type="entry name" value="RodZ-like_C"/>
</dbReference>
<dbReference type="Pfam" id="PF13413">
    <property type="entry name" value="HTH_25"/>
    <property type="match status" value="1"/>
</dbReference>
<feature type="region of interest" description="Disordered" evidence="1">
    <location>
        <begin position="1"/>
        <end position="41"/>
    </location>
</feature>
<feature type="compositionally biased region" description="Basic and acidic residues" evidence="1">
    <location>
        <begin position="17"/>
        <end position="41"/>
    </location>
</feature>
<evidence type="ECO:0000313" key="5">
    <source>
        <dbReference type="Proteomes" id="UP001206067"/>
    </source>
</evidence>
<organism evidence="4 5">
    <name type="scientific">Parerythrobacter lacustris</name>
    <dbReference type="NCBI Taxonomy" id="2969984"/>
    <lineage>
        <taxon>Bacteria</taxon>
        <taxon>Pseudomonadati</taxon>
        <taxon>Pseudomonadota</taxon>
        <taxon>Alphaproteobacteria</taxon>
        <taxon>Sphingomonadales</taxon>
        <taxon>Erythrobacteraceae</taxon>
        <taxon>Parerythrobacter</taxon>
    </lineage>
</organism>
<dbReference type="Pfam" id="PF13464">
    <property type="entry name" value="RodZ_C"/>
    <property type="match status" value="1"/>
</dbReference>
<dbReference type="Proteomes" id="UP001206067">
    <property type="component" value="Unassembled WGS sequence"/>
</dbReference>
<dbReference type="CDD" id="cd00093">
    <property type="entry name" value="HTH_XRE"/>
    <property type="match status" value="1"/>
</dbReference>
<keyword evidence="2" id="KW-1133">Transmembrane helix</keyword>
<comment type="caution">
    <text evidence="4">The sequence shown here is derived from an EMBL/GenBank/DDBJ whole genome shotgun (WGS) entry which is preliminary data.</text>
</comment>
<proteinExistence type="predicted"/>
<evidence type="ECO:0000259" key="3">
    <source>
        <dbReference type="SMART" id="SM00530"/>
    </source>
</evidence>
<dbReference type="RefSeq" id="WP_257596562.1">
    <property type="nucleotide sequence ID" value="NZ_JANKHH010000007.1"/>
</dbReference>